<dbReference type="GO" id="GO:0020037">
    <property type="term" value="F:heme binding"/>
    <property type="evidence" value="ECO:0007669"/>
    <property type="project" value="InterPro"/>
</dbReference>
<reference evidence="7" key="1">
    <citation type="submission" date="2019-03" db="EMBL/GenBank/DDBJ databases">
        <title>Long read genome sequence of the mycoparasitic Pythium oligandrum ATCC 38472 isolated from sugarbeet rhizosphere.</title>
        <authorList>
            <person name="Gaulin E."/>
        </authorList>
    </citation>
    <scope>NUCLEOTIDE SEQUENCE</scope>
    <source>
        <strain evidence="7">ATCC 38472_TT</strain>
    </source>
</reference>
<gene>
    <name evidence="7" type="ORF">Poli38472_008249</name>
</gene>
<dbReference type="OrthoDB" id="45342at2759"/>
<dbReference type="InterPro" id="IPR017972">
    <property type="entry name" value="Cyt_P450_CS"/>
</dbReference>
<dbReference type="Pfam" id="PF00067">
    <property type="entry name" value="p450"/>
    <property type="match status" value="1"/>
</dbReference>
<keyword evidence="8" id="KW-1185">Reference proteome</keyword>
<keyword evidence="2 5" id="KW-0479">Metal-binding</keyword>
<dbReference type="Gene3D" id="1.10.630.10">
    <property type="entry name" value="Cytochrome P450"/>
    <property type="match status" value="1"/>
</dbReference>
<protein>
    <recommendedName>
        <fullName evidence="9">Cytochrome P450</fullName>
    </recommendedName>
</protein>
<name>A0A8K1CNF8_PYTOL</name>
<comment type="cofactor">
    <cofactor evidence="5">
        <name>heme</name>
        <dbReference type="ChEBI" id="CHEBI:30413"/>
    </cofactor>
</comment>
<keyword evidence="4 5" id="KW-0408">Iron</keyword>
<keyword evidence="5 6" id="KW-0349">Heme</keyword>
<comment type="similarity">
    <text evidence="1 6">Belongs to the cytochrome P450 family.</text>
</comment>
<evidence type="ECO:0000256" key="6">
    <source>
        <dbReference type="RuleBase" id="RU000461"/>
    </source>
</evidence>
<proteinExistence type="inferred from homology"/>
<organism evidence="7 8">
    <name type="scientific">Pythium oligandrum</name>
    <name type="common">Mycoparasitic fungus</name>
    <dbReference type="NCBI Taxonomy" id="41045"/>
    <lineage>
        <taxon>Eukaryota</taxon>
        <taxon>Sar</taxon>
        <taxon>Stramenopiles</taxon>
        <taxon>Oomycota</taxon>
        <taxon>Peronosporomycetes</taxon>
        <taxon>Pythiales</taxon>
        <taxon>Pythiaceae</taxon>
        <taxon>Pythium</taxon>
    </lineage>
</organism>
<dbReference type="PRINTS" id="PR00463">
    <property type="entry name" value="EP450I"/>
</dbReference>
<evidence type="ECO:0000256" key="3">
    <source>
        <dbReference type="ARBA" id="ARBA00023002"/>
    </source>
</evidence>
<accession>A0A8K1CNF8</accession>
<dbReference type="GO" id="GO:0006629">
    <property type="term" value="P:lipid metabolic process"/>
    <property type="evidence" value="ECO:0007669"/>
    <property type="project" value="UniProtKB-ARBA"/>
</dbReference>
<dbReference type="InterPro" id="IPR036396">
    <property type="entry name" value="Cyt_P450_sf"/>
</dbReference>
<evidence type="ECO:0000256" key="1">
    <source>
        <dbReference type="ARBA" id="ARBA00010617"/>
    </source>
</evidence>
<evidence type="ECO:0000256" key="5">
    <source>
        <dbReference type="PIRSR" id="PIRSR602401-1"/>
    </source>
</evidence>
<dbReference type="AlphaFoldDB" id="A0A8K1CNF8"/>
<dbReference type="Proteomes" id="UP000794436">
    <property type="component" value="Unassembled WGS sequence"/>
</dbReference>
<dbReference type="GO" id="GO:0004497">
    <property type="term" value="F:monooxygenase activity"/>
    <property type="evidence" value="ECO:0007669"/>
    <property type="project" value="UniProtKB-KW"/>
</dbReference>
<evidence type="ECO:0000313" key="8">
    <source>
        <dbReference type="Proteomes" id="UP000794436"/>
    </source>
</evidence>
<dbReference type="PRINTS" id="PR00385">
    <property type="entry name" value="P450"/>
</dbReference>
<dbReference type="InterPro" id="IPR001128">
    <property type="entry name" value="Cyt_P450"/>
</dbReference>
<evidence type="ECO:0000256" key="2">
    <source>
        <dbReference type="ARBA" id="ARBA00022723"/>
    </source>
</evidence>
<evidence type="ECO:0008006" key="9">
    <source>
        <dbReference type="Google" id="ProtNLM"/>
    </source>
</evidence>
<dbReference type="InterPro" id="IPR002401">
    <property type="entry name" value="Cyt_P450_E_grp-I"/>
</dbReference>
<comment type="caution">
    <text evidence="7">The sequence shown here is derived from an EMBL/GenBank/DDBJ whole genome shotgun (WGS) entry which is preliminary data.</text>
</comment>
<dbReference type="PANTHER" id="PTHR24296">
    <property type="entry name" value="CYTOCHROME P450"/>
    <property type="match status" value="1"/>
</dbReference>
<dbReference type="GO" id="GO:0005506">
    <property type="term" value="F:iron ion binding"/>
    <property type="evidence" value="ECO:0007669"/>
    <property type="project" value="InterPro"/>
</dbReference>
<keyword evidence="3 6" id="KW-0560">Oxidoreductase</keyword>
<keyword evidence="6" id="KW-0503">Monooxygenase</keyword>
<sequence length="519" mass="59446">MNRLMELEDSKIPLLAGTALVAAALTVHTLRQSKDTRRYRKIERPESTLPVLGNLLDVVRREDDFHDWFLEQTVRYEGRPWAFTLPIQGEAIVVSTPEAIEEVMSTQFKNFIKGQFQRDLLSGLFAMGVGLLDGEQWYHQRKTAVKFFSTKVLDMFVRESIKKNIGRVNNVMEQAIQSQEMIDLKALFYEFTLDTFVEMGLGVDLASIGSNTTHPIQEALEIISSIVFERIRRPGWKIERWLNVGKEGERTRQMDMVYAWIHEVIQKSVDKSIQKKHSGEDASQRSCKSIVELFLDSVDEDVGGLSKDDFVDFVLNLVVAARDTTADTLTWIFYCLNRYPEVEKKLREELDMEFADLPRDNSTYLSMDRLKSLVYLEAVVKETIRLYPVGALTFREAVEDTVICGDIFVRKGQQVMTSQYSIARSPELWGPDASEFRPERWIDPETGKIKPVSPFKFFNFSAGPRICIGMNLALMELRIVTANLLYRCRFEVDPSVDGTYKAGVTLTTKQPLRAKVVNV</sequence>
<evidence type="ECO:0000256" key="4">
    <source>
        <dbReference type="ARBA" id="ARBA00023004"/>
    </source>
</evidence>
<feature type="binding site" description="axial binding residue" evidence="5">
    <location>
        <position position="467"/>
    </location>
    <ligand>
        <name>heme</name>
        <dbReference type="ChEBI" id="CHEBI:30413"/>
    </ligand>
    <ligandPart>
        <name>Fe</name>
        <dbReference type="ChEBI" id="CHEBI:18248"/>
    </ligandPart>
</feature>
<dbReference type="GO" id="GO:0016705">
    <property type="term" value="F:oxidoreductase activity, acting on paired donors, with incorporation or reduction of molecular oxygen"/>
    <property type="evidence" value="ECO:0007669"/>
    <property type="project" value="InterPro"/>
</dbReference>
<dbReference type="SUPFAM" id="SSF48264">
    <property type="entry name" value="Cytochrome P450"/>
    <property type="match status" value="1"/>
</dbReference>
<dbReference type="PROSITE" id="PS00086">
    <property type="entry name" value="CYTOCHROME_P450"/>
    <property type="match status" value="1"/>
</dbReference>
<dbReference type="EMBL" id="SPLM01000037">
    <property type="protein sequence ID" value="TMW65607.1"/>
    <property type="molecule type" value="Genomic_DNA"/>
</dbReference>
<evidence type="ECO:0000313" key="7">
    <source>
        <dbReference type="EMBL" id="TMW65607.1"/>
    </source>
</evidence>